<reference evidence="2 3" key="1">
    <citation type="submission" date="2023-03" db="EMBL/GenBank/DDBJ databases">
        <title>WGS of Gossypium arboreum.</title>
        <authorList>
            <person name="Yu D."/>
        </authorList>
    </citation>
    <scope>NUCLEOTIDE SEQUENCE [LARGE SCALE GENOMIC DNA]</scope>
    <source>
        <tissue evidence="2">Leaf</tissue>
    </source>
</reference>
<name>A0ABR0R5N0_GOSAR</name>
<dbReference type="Proteomes" id="UP001358586">
    <property type="component" value="Chromosome 1"/>
</dbReference>
<dbReference type="Pfam" id="PF14223">
    <property type="entry name" value="Retrotran_gag_2"/>
    <property type="match status" value="1"/>
</dbReference>
<feature type="region of interest" description="Disordered" evidence="1">
    <location>
        <begin position="78"/>
        <end position="148"/>
    </location>
</feature>
<feature type="compositionally biased region" description="Basic and acidic residues" evidence="1">
    <location>
        <begin position="78"/>
        <end position="94"/>
    </location>
</feature>
<accession>A0ABR0R5N0</accession>
<sequence length="170" mass="19141">MKPSENVDDYVIRVKAVVNEMKRNGETLDDVRVMEKILRSLTRKFDYVVELGIILDKVQAIVEDTVEDIEAEIKVDEEHVDEEINHMVKSKQDEYQTSSHGQGARGRGRGREQGNDQSPPLSPVATTPTTSSSPTSSNTSNSEEAPARMHSLRDIYEVHHSYDPKGVDIY</sequence>
<dbReference type="PANTHER" id="PTHR35317:SF28">
    <property type="entry name" value="ZINC FINGER, CCHC-TYPE, RIBONUCLEASE H-LIKE DOMAIN, GAG-PRE-INTEGRASE DOMAIN PROTEIN-RELATED"/>
    <property type="match status" value="1"/>
</dbReference>
<dbReference type="PANTHER" id="PTHR35317">
    <property type="entry name" value="OS04G0629600 PROTEIN"/>
    <property type="match status" value="1"/>
</dbReference>
<gene>
    <name evidence="2" type="ORF">PVK06_002788</name>
</gene>
<organism evidence="2 3">
    <name type="scientific">Gossypium arboreum</name>
    <name type="common">Tree cotton</name>
    <name type="synonym">Gossypium nanking</name>
    <dbReference type="NCBI Taxonomy" id="29729"/>
    <lineage>
        <taxon>Eukaryota</taxon>
        <taxon>Viridiplantae</taxon>
        <taxon>Streptophyta</taxon>
        <taxon>Embryophyta</taxon>
        <taxon>Tracheophyta</taxon>
        <taxon>Spermatophyta</taxon>
        <taxon>Magnoliopsida</taxon>
        <taxon>eudicotyledons</taxon>
        <taxon>Gunneridae</taxon>
        <taxon>Pentapetalae</taxon>
        <taxon>rosids</taxon>
        <taxon>malvids</taxon>
        <taxon>Malvales</taxon>
        <taxon>Malvaceae</taxon>
        <taxon>Malvoideae</taxon>
        <taxon>Gossypium</taxon>
    </lineage>
</organism>
<dbReference type="EMBL" id="JARKNE010000001">
    <property type="protein sequence ID" value="KAK5846498.1"/>
    <property type="molecule type" value="Genomic_DNA"/>
</dbReference>
<feature type="compositionally biased region" description="Low complexity" evidence="1">
    <location>
        <begin position="123"/>
        <end position="144"/>
    </location>
</feature>
<keyword evidence="3" id="KW-1185">Reference proteome</keyword>
<evidence type="ECO:0000256" key="1">
    <source>
        <dbReference type="SAM" id="MobiDB-lite"/>
    </source>
</evidence>
<comment type="caution">
    <text evidence="2">The sequence shown here is derived from an EMBL/GenBank/DDBJ whole genome shotgun (WGS) entry which is preliminary data.</text>
</comment>
<protein>
    <submittedName>
        <fullName evidence="2">Uncharacterized protein</fullName>
    </submittedName>
</protein>
<evidence type="ECO:0000313" key="2">
    <source>
        <dbReference type="EMBL" id="KAK5846498.1"/>
    </source>
</evidence>
<proteinExistence type="predicted"/>
<evidence type="ECO:0000313" key="3">
    <source>
        <dbReference type="Proteomes" id="UP001358586"/>
    </source>
</evidence>